<dbReference type="RefSeq" id="WP_121669764.1">
    <property type="nucleotide sequence ID" value="NZ_CP033019.1"/>
</dbReference>
<evidence type="ECO:0000256" key="2">
    <source>
        <dbReference type="ARBA" id="ARBA00022723"/>
    </source>
</evidence>
<evidence type="ECO:0000256" key="6">
    <source>
        <dbReference type="ARBA" id="ARBA00023004"/>
    </source>
</evidence>
<reference evidence="8 9" key="1">
    <citation type="submission" date="2018-10" db="EMBL/GenBank/DDBJ databases">
        <title>Effects of UV and annual dynamics of microbial communities in freshwater RAS systems.</title>
        <authorList>
            <person name="Bekkelund A.K."/>
            <person name="Hansen B.R."/>
            <person name="Stokken H."/>
            <person name="Eriksen B.F."/>
            <person name="Kashulin N.A."/>
        </authorList>
    </citation>
    <scope>NUCLEOTIDE SEQUENCE [LARGE SCALE GENOMIC DNA]</scope>
    <source>
        <strain evidence="8 9">BHSEK</strain>
    </source>
</reference>
<dbReference type="Proteomes" id="UP000279594">
    <property type="component" value="Chromosome"/>
</dbReference>
<feature type="domain" description="Fe2OG dioxygenase" evidence="7">
    <location>
        <begin position="103"/>
        <end position="205"/>
    </location>
</feature>
<keyword evidence="5" id="KW-0560">Oxidoreductase</keyword>
<keyword evidence="6" id="KW-0408">Iron</keyword>
<evidence type="ECO:0000313" key="9">
    <source>
        <dbReference type="Proteomes" id="UP000279594"/>
    </source>
</evidence>
<dbReference type="InterPro" id="IPR051559">
    <property type="entry name" value="HIF_prolyl_hydroxylases"/>
</dbReference>
<dbReference type="PANTHER" id="PTHR12907:SF26">
    <property type="entry name" value="HIF PROLYL HYDROXYLASE, ISOFORM C"/>
    <property type="match status" value="1"/>
</dbReference>
<sequence length="207" mass="23130">MPAISFDGSLAVPGPSIVDGLCQAGWLMQEHFISPELSRQLAAECVQSMLSGKMKGAGVGSGHAPLLQPDIRGDHIEWLETGRSSACDRYLEHMEALRRMLNRELFLGLEEYESHFALYAPGAFYRAHLDRFRDDDKRTVSVVLYLNDDWLPGHGGALRLHPQDGAQVDILPQAGRMAMFMSGEMLHEVLPTARERLSIAGWFRRRG</sequence>
<keyword evidence="3" id="KW-0847">Vitamin C</keyword>
<evidence type="ECO:0000256" key="1">
    <source>
        <dbReference type="ARBA" id="ARBA00001961"/>
    </source>
</evidence>
<dbReference type="Pfam" id="PF13640">
    <property type="entry name" value="2OG-FeII_Oxy_3"/>
    <property type="match status" value="1"/>
</dbReference>
<dbReference type="InterPro" id="IPR005123">
    <property type="entry name" value="Oxoglu/Fe-dep_dioxygenase_dom"/>
</dbReference>
<evidence type="ECO:0000259" key="7">
    <source>
        <dbReference type="PROSITE" id="PS51471"/>
    </source>
</evidence>
<dbReference type="SMART" id="SM00702">
    <property type="entry name" value="P4Hc"/>
    <property type="match status" value="1"/>
</dbReference>
<dbReference type="PANTHER" id="PTHR12907">
    <property type="entry name" value="EGL NINE HOMOLOG-RELATED"/>
    <property type="match status" value="1"/>
</dbReference>
<dbReference type="GO" id="GO:0071456">
    <property type="term" value="P:cellular response to hypoxia"/>
    <property type="evidence" value="ECO:0007669"/>
    <property type="project" value="TreeGrafter"/>
</dbReference>
<gene>
    <name evidence="8" type="ORF">D9M09_15065</name>
</gene>
<dbReference type="GO" id="GO:0008198">
    <property type="term" value="F:ferrous iron binding"/>
    <property type="evidence" value="ECO:0007669"/>
    <property type="project" value="TreeGrafter"/>
</dbReference>
<dbReference type="PROSITE" id="PS51471">
    <property type="entry name" value="FE2OG_OXY"/>
    <property type="match status" value="1"/>
</dbReference>
<protein>
    <submittedName>
        <fullName evidence="8">2OG-Fe(II) oxygenase</fullName>
    </submittedName>
</protein>
<dbReference type="GO" id="GO:0031418">
    <property type="term" value="F:L-ascorbic acid binding"/>
    <property type="evidence" value="ECO:0007669"/>
    <property type="project" value="UniProtKB-KW"/>
</dbReference>
<comment type="cofactor">
    <cofactor evidence="1">
        <name>L-ascorbate</name>
        <dbReference type="ChEBI" id="CHEBI:38290"/>
    </cofactor>
</comment>
<organism evidence="8 9">
    <name type="scientific">Janthinobacterium agaricidamnosum</name>
    <dbReference type="NCBI Taxonomy" id="55508"/>
    <lineage>
        <taxon>Bacteria</taxon>
        <taxon>Pseudomonadati</taxon>
        <taxon>Pseudomonadota</taxon>
        <taxon>Betaproteobacteria</taxon>
        <taxon>Burkholderiales</taxon>
        <taxon>Oxalobacteraceae</taxon>
        <taxon>Janthinobacterium</taxon>
    </lineage>
</organism>
<name>A0A3G2EAQ8_9BURK</name>
<dbReference type="Gene3D" id="2.60.120.620">
    <property type="entry name" value="q2cbj1_9rhob like domain"/>
    <property type="match status" value="1"/>
</dbReference>
<proteinExistence type="predicted"/>
<evidence type="ECO:0000256" key="4">
    <source>
        <dbReference type="ARBA" id="ARBA00022964"/>
    </source>
</evidence>
<keyword evidence="2" id="KW-0479">Metal-binding</keyword>
<dbReference type="EMBL" id="CP033019">
    <property type="protein sequence ID" value="AYM76972.1"/>
    <property type="molecule type" value="Genomic_DNA"/>
</dbReference>
<dbReference type="AlphaFoldDB" id="A0A3G2EAQ8"/>
<keyword evidence="4" id="KW-0223">Dioxygenase</keyword>
<dbReference type="InterPro" id="IPR006620">
    <property type="entry name" value="Pro_4_hyd_alph"/>
</dbReference>
<accession>A0A3G2EAQ8</accession>
<dbReference type="InterPro" id="IPR044862">
    <property type="entry name" value="Pro_4_hyd_alph_FE2OG_OXY"/>
</dbReference>
<keyword evidence="9" id="KW-1185">Reference proteome</keyword>
<dbReference type="GO" id="GO:0031543">
    <property type="term" value="F:peptidyl-proline dioxygenase activity"/>
    <property type="evidence" value="ECO:0007669"/>
    <property type="project" value="TreeGrafter"/>
</dbReference>
<evidence type="ECO:0000256" key="5">
    <source>
        <dbReference type="ARBA" id="ARBA00023002"/>
    </source>
</evidence>
<evidence type="ECO:0000256" key="3">
    <source>
        <dbReference type="ARBA" id="ARBA00022896"/>
    </source>
</evidence>
<evidence type="ECO:0000313" key="8">
    <source>
        <dbReference type="EMBL" id="AYM76972.1"/>
    </source>
</evidence>